<organism evidence="2 3">
    <name type="scientific">Pleuronectes platessa</name>
    <name type="common">European plaice</name>
    <dbReference type="NCBI Taxonomy" id="8262"/>
    <lineage>
        <taxon>Eukaryota</taxon>
        <taxon>Metazoa</taxon>
        <taxon>Chordata</taxon>
        <taxon>Craniata</taxon>
        <taxon>Vertebrata</taxon>
        <taxon>Euteleostomi</taxon>
        <taxon>Actinopterygii</taxon>
        <taxon>Neopterygii</taxon>
        <taxon>Teleostei</taxon>
        <taxon>Neoteleostei</taxon>
        <taxon>Acanthomorphata</taxon>
        <taxon>Carangaria</taxon>
        <taxon>Pleuronectiformes</taxon>
        <taxon>Pleuronectoidei</taxon>
        <taxon>Pleuronectidae</taxon>
        <taxon>Pleuronectes</taxon>
    </lineage>
</organism>
<proteinExistence type="predicted"/>
<comment type="caution">
    <text evidence="2">The sequence shown here is derived from an EMBL/GenBank/DDBJ whole genome shotgun (WGS) entry which is preliminary data.</text>
</comment>
<evidence type="ECO:0000313" key="2">
    <source>
        <dbReference type="EMBL" id="CAB1444371.1"/>
    </source>
</evidence>
<evidence type="ECO:0000313" key="3">
    <source>
        <dbReference type="Proteomes" id="UP001153269"/>
    </source>
</evidence>
<feature type="region of interest" description="Disordered" evidence="1">
    <location>
        <begin position="192"/>
        <end position="214"/>
    </location>
</feature>
<reference evidence="2" key="1">
    <citation type="submission" date="2020-03" db="EMBL/GenBank/DDBJ databases">
        <authorList>
            <person name="Weist P."/>
        </authorList>
    </citation>
    <scope>NUCLEOTIDE SEQUENCE</scope>
</reference>
<feature type="compositionally biased region" description="Low complexity" evidence="1">
    <location>
        <begin position="192"/>
        <end position="202"/>
    </location>
</feature>
<dbReference type="AlphaFoldDB" id="A0A9N7YU01"/>
<gene>
    <name evidence="2" type="ORF">PLEPLA_LOCUS32087</name>
</gene>
<feature type="non-terminal residue" evidence="2">
    <location>
        <position position="1"/>
    </location>
</feature>
<keyword evidence="3" id="KW-1185">Reference proteome</keyword>
<name>A0A9N7YU01_PLEPL</name>
<feature type="region of interest" description="Disordered" evidence="1">
    <location>
        <begin position="152"/>
        <end position="174"/>
    </location>
</feature>
<protein>
    <submittedName>
        <fullName evidence="2">Uncharacterized protein</fullName>
    </submittedName>
</protein>
<dbReference type="EMBL" id="CADEAL010003336">
    <property type="protein sequence ID" value="CAB1444371.1"/>
    <property type="molecule type" value="Genomic_DNA"/>
</dbReference>
<dbReference type="Proteomes" id="UP001153269">
    <property type="component" value="Unassembled WGS sequence"/>
</dbReference>
<evidence type="ECO:0000256" key="1">
    <source>
        <dbReference type="SAM" id="MobiDB-lite"/>
    </source>
</evidence>
<accession>A0A9N7YU01</accession>
<sequence length="214" mass="23347">RLALISLSLVQHHCRRLQGNETKDGVPSGELEQLLMLENEAKPAVVLQSGLNRSITICMVARIVQEASNESLPHTNTFHKSTLPPNRAKLASRLNAEAMGDMAGQVGEPGPKGVTSCLGNVTATREEHSTPPSDYATHRQTMQLITDRIRRREREDTGQETSEALQGLTPSKKPSKSIYYLSDQFSYLSCSSSPPLLSSSSSPPLPVVKRAIMT</sequence>